<dbReference type="EMBL" id="CP040449">
    <property type="protein sequence ID" value="QFI56692.1"/>
    <property type="molecule type" value="Genomic_DNA"/>
</dbReference>
<keyword evidence="1" id="KW-0472">Membrane</keyword>
<organism evidence="2 3">
    <name type="scientific">Aeromonas simiae</name>
    <dbReference type="NCBI Taxonomy" id="218936"/>
    <lineage>
        <taxon>Bacteria</taxon>
        <taxon>Pseudomonadati</taxon>
        <taxon>Pseudomonadota</taxon>
        <taxon>Gammaproteobacteria</taxon>
        <taxon>Aeromonadales</taxon>
        <taxon>Aeromonadaceae</taxon>
        <taxon>Aeromonas</taxon>
    </lineage>
</organism>
<keyword evidence="3" id="KW-1185">Reference proteome</keyword>
<dbReference type="KEGG" id="asim:FE240_10250"/>
<proteinExistence type="predicted"/>
<evidence type="ECO:0000313" key="2">
    <source>
        <dbReference type="EMBL" id="QFI56692.1"/>
    </source>
</evidence>
<evidence type="ECO:0000256" key="1">
    <source>
        <dbReference type="SAM" id="Phobius"/>
    </source>
</evidence>
<dbReference type="AlphaFoldDB" id="A0A5J6X027"/>
<protein>
    <submittedName>
        <fullName evidence="2">DUF1499 domain-containing protein</fullName>
    </submittedName>
</protein>
<dbReference type="Pfam" id="PF07386">
    <property type="entry name" value="DUF1499"/>
    <property type="match status" value="1"/>
</dbReference>
<reference evidence="2 3" key="1">
    <citation type="submission" date="2019-05" db="EMBL/GenBank/DDBJ databases">
        <title>OXA-830, a novel chromosomally encoded expanded-spectrum class D beta-lactamase in Aeromonas simiae.</title>
        <authorList>
            <person name="Zhou W."/>
            <person name="Chen Q."/>
        </authorList>
    </citation>
    <scope>NUCLEOTIDE SEQUENCE [LARGE SCALE GENOMIC DNA]</scope>
    <source>
        <strain evidence="2 3">A6</strain>
    </source>
</reference>
<dbReference type="InterPro" id="IPR010865">
    <property type="entry name" value="DUF1499"/>
</dbReference>
<keyword evidence="1" id="KW-1133">Transmembrane helix</keyword>
<dbReference type="OrthoDB" id="1523552at2"/>
<dbReference type="Proteomes" id="UP000594034">
    <property type="component" value="Chromosome"/>
</dbReference>
<accession>A0A5J6X027</accession>
<name>A0A5J6X027_9GAMM</name>
<dbReference type="RefSeq" id="WP_042044731.1">
    <property type="nucleotide sequence ID" value="NZ_CDBY01000007.1"/>
</dbReference>
<evidence type="ECO:0000313" key="3">
    <source>
        <dbReference type="Proteomes" id="UP000594034"/>
    </source>
</evidence>
<feature type="transmembrane region" description="Helical" evidence="1">
    <location>
        <begin position="12"/>
        <end position="33"/>
    </location>
</feature>
<sequence>MLAGPLLTRFAIWPWWMGFLSCAAGSLCGLFLLLRLPWRRHKKSALFGALPLLPLLWFLTKAISAPPHNDISTDPQDPPALIWAKQLRSSQDLPVSEGPLKGLADNPGPLYTSALPEEVIGSAERLMQAKGWRTIRTPDGLQAVATSPWFGFEDDIALRLRIGREVRVDLRSASRVGRSDLGVNRERVVDFMQELARELAKEAPAAATTRH</sequence>
<keyword evidence="1" id="KW-0812">Transmembrane</keyword>
<gene>
    <name evidence="2" type="ORF">FE240_10250</name>
</gene>